<reference evidence="1" key="1">
    <citation type="journal article" date="2020" name="Ecol. Evol.">
        <title>Genome structure and content of the rice root-knot nematode (Meloidogyne graminicola).</title>
        <authorList>
            <person name="Phan N.T."/>
            <person name="Danchin E.G.J."/>
            <person name="Klopp C."/>
            <person name="Perfus-Barbeoch L."/>
            <person name="Kozlowski D.K."/>
            <person name="Koutsovoulos G.D."/>
            <person name="Lopez-Roques C."/>
            <person name="Bouchez O."/>
            <person name="Zahm M."/>
            <person name="Besnard G."/>
            <person name="Bellafiore S."/>
        </authorList>
    </citation>
    <scope>NUCLEOTIDE SEQUENCE</scope>
    <source>
        <strain evidence="1">VN-18</strain>
    </source>
</reference>
<name>A0A8S9ZIS7_9BILA</name>
<gene>
    <name evidence="1" type="ORF">Mgra_00007330</name>
</gene>
<evidence type="ECO:0000313" key="1">
    <source>
        <dbReference type="EMBL" id="KAF7633229.1"/>
    </source>
</evidence>
<dbReference type="AlphaFoldDB" id="A0A8S9ZIS7"/>
<comment type="caution">
    <text evidence="1">The sequence shown here is derived from an EMBL/GenBank/DDBJ whole genome shotgun (WGS) entry which is preliminary data.</text>
</comment>
<organism evidence="1 2">
    <name type="scientific">Meloidogyne graminicola</name>
    <dbReference type="NCBI Taxonomy" id="189291"/>
    <lineage>
        <taxon>Eukaryota</taxon>
        <taxon>Metazoa</taxon>
        <taxon>Ecdysozoa</taxon>
        <taxon>Nematoda</taxon>
        <taxon>Chromadorea</taxon>
        <taxon>Rhabditida</taxon>
        <taxon>Tylenchina</taxon>
        <taxon>Tylenchomorpha</taxon>
        <taxon>Tylenchoidea</taxon>
        <taxon>Meloidogynidae</taxon>
        <taxon>Meloidogyninae</taxon>
        <taxon>Meloidogyne</taxon>
    </lineage>
</organism>
<evidence type="ECO:0000313" key="2">
    <source>
        <dbReference type="Proteomes" id="UP000605970"/>
    </source>
</evidence>
<dbReference type="EMBL" id="JABEBT010000081">
    <property type="protein sequence ID" value="KAF7633229.1"/>
    <property type="molecule type" value="Genomic_DNA"/>
</dbReference>
<accession>A0A8S9ZIS7</accession>
<proteinExistence type="predicted"/>
<dbReference type="Proteomes" id="UP000605970">
    <property type="component" value="Unassembled WGS sequence"/>
</dbReference>
<keyword evidence="2" id="KW-1185">Reference proteome</keyword>
<protein>
    <submittedName>
        <fullName evidence="1">Uncharacterized protein</fullName>
    </submittedName>
</protein>
<sequence length="28" mass="3190">MAFVDKAIFVMHVISVVDVHLEHLQVLV</sequence>